<feature type="transmembrane region" description="Helical" evidence="6">
    <location>
        <begin position="33"/>
        <end position="48"/>
    </location>
</feature>
<dbReference type="PANTHER" id="PTHR32322:SF2">
    <property type="entry name" value="EAMA DOMAIN-CONTAINING PROTEIN"/>
    <property type="match status" value="1"/>
</dbReference>
<comment type="similarity">
    <text evidence="2">Belongs to the EamA transporter family.</text>
</comment>
<organism evidence="8 9">
    <name type="scientific">Thermanaerothrix daxensis</name>
    <dbReference type="NCBI Taxonomy" id="869279"/>
    <lineage>
        <taxon>Bacteria</taxon>
        <taxon>Bacillati</taxon>
        <taxon>Chloroflexota</taxon>
        <taxon>Anaerolineae</taxon>
        <taxon>Anaerolineales</taxon>
        <taxon>Anaerolineaceae</taxon>
        <taxon>Thermanaerothrix</taxon>
    </lineage>
</organism>
<dbReference type="PANTHER" id="PTHR32322">
    <property type="entry name" value="INNER MEMBRANE TRANSPORTER"/>
    <property type="match status" value="1"/>
</dbReference>
<dbReference type="InterPro" id="IPR037185">
    <property type="entry name" value="EmrE-like"/>
</dbReference>
<evidence type="ECO:0000313" key="9">
    <source>
        <dbReference type="Proteomes" id="UP000050544"/>
    </source>
</evidence>
<sequence length="306" mass="31898">MLEALLVTFLWSTSWVLIKLGLRADLPSLTFAGLRYCLAFVCLLPWLLGSPEHRATLRRLPRALWGQLLLYGIISYAVAQGAQFFSLGLLPSATVSLVLNLSPLAVAGLAAGLTRERPAGWQWVGVGLSAAGTLLYFLPLNLAGAGLVGLLAAGVGMLANAGASILGRAINARSGLSPLVVTTLSMGLGSWPMLAAGWLWQGPATLGPLQWAIIAWLAVVNTALAFTLWNRTLQTLSAVESSLMANTMLPQIVLLTWLCLGEAVGVKGIIGLVLVTLGVALVQWSSSGAQGAARDEGPGVPQASGE</sequence>
<proteinExistence type="inferred from homology"/>
<gene>
    <name evidence="8" type="ORF">SE15_09045</name>
</gene>
<name>A0A0P6XPG3_9CHLR</name>
<dbReference type="EMBL" id="LGKO01000005">
    <property type="protein sequence ID" value="KPL82329.1"/>
    <property type="molecule type" value="Genomic_DNA"/>
</dbReference>
<feature type="transmembrane region" description="Helical" evidence="6">
    <location>
        <begin position="93"/>
        <end position="113"/>
    </location>
</feature>
<feature type="transmembrane region" description="Helical" evidence="6">
    <location>
        <begin position="68"/>
        <end position="87"/>
    </location>
</feature>
<evidence type="ECO:0000256" key="2">
    <source>
        <dbReference type="ARBA" id="ARBA00007362"/>
    </source>
</evidence>
<protein>
    <recommendedName>
        <fullName evidence="7">EamA domain-containing protein</fullName>
    </recommendedName>
</protein>
<dbReference type="SUPFAM" id="SSF103481">
    <property type="entry name" value="Multidrug resistance efflux transporter EmrE"/>
    <property type="match status" value="2"/>
</dbReference>
<feature type="transmembrane region" description="Helical" evidence="6">
    <location>
        <begin position="144"/>
        <end position="167"/>
    </location>
</feature>
<comment type="subcellular location">
    <subcellularLocation>
        <location evidence="1">Membrane</location>
        <topology evidence="1">Multi-pass membrane protein</topology>
    </subcellularLocation>
</comment>
<evidence type="ECO:0000256" key="5">
    <source>
        <dbReference type="ARBA" id="ARBA00023136"/>
    </source>
</evidence>
<keyword evidence="4 6" id="KW-1133">Transmembrane helix</keyword>
<evidence type="ECO:0000256" key="1">
    <source>
        <dbReference type="ARBA" id="ARBA00004141"/>
    </source>
</evidence>
<feature type="domain" description="EamA" evidence="7">
    <location>
        <begin position="149"/>
        <end position="282"/>
    </location>
</feature>
<keyword evidence="3 6" id="KW-0812">Transmembrane</keyword>
<feature type="transmembrane region" description="Helical" evidence="6">
    <location>
        <begin position="179"/>
        <end position="199"/>
    </location>
</feature>
<dbReference type="GO" id="GO:0016020">
    <property type="term" value="C:membrane"/>
    <property type="evidence" value="ECO:0007669"/>
    <property type="project" value="UniProtKB-SubCell"/>
</dbReference>
<dbReference type="Proteomes" id="UP000050544">
    <property type="component" value="Unassembled WGS sequence"/>
</dbReference>
<feature type="transmembrane region" description="Helical" evidence="6">
    <location>
        <begin position="211"/>
        <end position="229"/>
    </location>
</feature>
<accession>A0A0P6XPG3</accession>
<feature type="domain" description="EamA" evidence="7">
    <location>
        <begin position="4"/>
        <end position="137"/>
    </location>
</feature>
<keyword evidence="5 6" id="KW-0472">Membrane</keyword>
<feature type="transmembrane region" description="Helical" evidence="6">
    <location>
        <begin position="264"/>
        <end position="284"/>
    </location>
</feature>
<evidence type="ECO:0000256" key="4">
    <source>
        <dbReference type="ARBA" id="ARBA00022989"/>
    </source>
</evidence>
<dbReference type="Pfam" id="PF00892">
    <property type="entry name" value="EamA"/>
    <property type="match status" value="2"/>
</dbReference>
<feature type="transmembrane region" description="Helical" evidence="6">
    <location>
        <begin position="120"/>
        <end position="138"/>
    </location>
</feature>
<dbReference type="InterPro" id="IPR000620">
    <property type="entry name" value="EamA_dom"/>
</dbReference>
<evidence type="ECO:0000256" key="3">
    <source>
        <dbReference type="ARBA" id="ARBA00022692"/>
    </source>
</evidence>
<reference evidence="8 9" key="1">
    <citation type="submission" date="2015-07" db="EMBL/GenBank/DDBJ databases">
        <title>Whole genome sequence of Thermanaerothrix daxensis DSM 23592.</title>
        <authorList>
            <person name="Hemp J."/>
            <person name="Ward L.M."/>
            <person name="Pace L.A."/>
            <person name="Fischer W.W."/>
        </authorList>
    </citation>
    <scope>NUCLEOTIDE SEQUENCE [LARGE SCALE GENOMIC DNA]</scope>
    <source>
        <strain evidence="8 9">GNS-1</strain>
    </source>
</reference>
<keyword evidence="9" id="KW-1185">Reference proteome</keyword>
<comment type="caution">
    <text evidence="8">The sequence shown here is derived from an EMBL/GenBank/DDBJ whole genome shotgun (WGS) entry which is preliminary data.</text>
</comment>
<evidence type="ECO:0000313" key="8">
    <source>
        <dbReference type="EMBL" id="KPL82329.1"/>
    </source>
</evidence>
<dbReference type="InterPro" id="IPR050638">
    <property type="entry name" value="AA-Vitamin_Transporters"/>
</dbReference>
<evidence type="ECO:0000256" key="6">
    <source>
        <dbReference type="SAM" id="Phobius"/>
    </source>
</evidence>
<evidence type="ECO:0000259" key="7">
    <source>
        <dbReference type="Pfam" id="PF00892"/>
    </source>
</evidence>
<dbReference type="AlphaFoldDB" id="A0A0P6XPG3"/>